<dbReference type="Proteomes" id="UP000662678">
    <property type="component" value="Unassembled WGS sequence"/>
</dbReference>
<protein>
    <recommendedName>
        <fullName evidence="1">DUF6602 domain-containing protein</fullName>
    </recommendedName>
</protein>
<evidence type="ECO:0000259" key="1">
    <source>
        <dbReference type="Pfam" id="PF20247"/>
    </source>
</evidence>
<feature type="domain" description="DUF6602" evidence="1">
    <location>
        <begin position="24"/>
        <end position="124"/>
    </location>
</feature>
<keyword evidence="3" id="KW-1185">Reference proteome</keyword>
<accession>A0ABQ3HEX4</accession>
<dbReference type="InterPro" id="IPR046537">
    <property type="entry name" value="DUF6602"/>
</dbReference>
<dbReference type="Pfam" id="PF20247">
    <property type="entry name" value="DUF6602"/>
    <property type="match status" value="1"/>
</dbReference>
<gene>
    <name evidence="2" type="ORF">GCM10011419_28400</name>
</gene>
<reference evidence="3" key="1">
    <citation type="journal article" date="2019" name="Int. J. Syst. Evol. Microbiol.">
        <title>The Global Catalogue of Microorganisms (GCM) 10K type strain sequencing project: providing services to taxonomists for standard genome sequencing and annotation.</title>
        <authorList>
            <consortium name="The Broad Institute Genomics Platform"/>
            <consortium name="The Broad Institute Genome Sequencing Center for Infectious Disease"/>
            <person name="Wu L."/>
            <person name="Ma J."/>
        </authorList>
    </citation>
    <scope>NUCLEOTIDE SEQUENCE [LARGE SCALE GENOMIC DNA]</scope>
    <source>
        <strain evidence="3">KCTC 23713</strain>
    </source>
</reference>
<organism evidence="2 3">
    <name type="scientific">Vogesella fluminis</name>
    <dbReference type="NCBI Taxonomy" id="1069161"/>
    <lineage>
        <taxon>Bacteria</taxon>
        <taxon>Pseudomonadati</taxon>
        <taxon>Pseudomonadota</taxon>
        <taxon>Betaproteobacteria</taxon>
        <taxon>Neisseriales</taxon>
        <taxon>Chromobacteriaceae</taxon>
        <taxon>Vogesella</taxon>
    </lineage>
</organism>
<dbReference type="CDD" id="cd21173">
    <property type="entry name" value="NucC-like"/>
    <property type="match status" value="1"/>
</dbReference>
<sequence>MKQHSISQIFESALHDFEKALSRNSGRPDEIGGPREKQVRDFLKIFLPEKIGVAKGYVINQGGNISKECDVVFFNKETCPRFILDVENDLRLFPIEEVYGVAEIKSTLDKDELNNAKQKLHSVSAIYSKRYDHIPDDSEELFPHSKWNEPFKIVFSYKMWKNWDDFEFLYELHGAHSPDAAFILDCGAYINATDETLARKNSFTKRNTLQASTQDREVHNQIVSRFACGDRSRHYDDFLFYDVKDAVLLLMMYTFVLDEIKKMELPNYCSGDYIVFWAAQSNIAFG</sequence>
<name>A0ABQ3HEX4_9NEIS</name>
<proteinExistence type="predicted"/>
<dbReference type="EMBL" id="BMYP01000060">
    <property type="protein sequence ID" value="GHD81816.1"/>
    <property type="molecule type" value="Genomic_DNA"/>
</dbReference>
<comment type="caution">
    <text evidence="2">The sequence shown here is derived from an EMBL/GenBank/DDBJ whole genome shotgun (WGS) entry which is preliminary data.</text>
</comment>
<evidence type="ECO:0000313" key="2">
    <source>
        <dbReference type="EMBL" id="GHD81816.1"/>
    </source>
</evidence>
<evidence type="ECO:0000313" key="3">
    <source>
        <dbReference type="Proteomes" id="UP000662678"/>
    </source>
</evidence>